<proteinExistence type="predicted"/>
<dbReference type="EMBL" id="RBWV01000001">
    <property type="protein sequence ID" value="RKS84277.1"/>
    <property type="molecule type" value="Genomic_DNA"/>
</dbReference>
<dbReference type="InParanoid" id="A0A420XVF8"/>
<evidence type="ECO:0000313" key="3">
    <source>
        <dbReference type="Proteomes" id="UP000281955"/>
    </source>
</evidence>
<dbReference type="RefSeq" id="WP_121191448.1">
    <property type="nucleotide sequence ID" value="NZ_RBWV01000001.1"/>
</dbReference>
<reference evidence="2 3" key="1">
    <citation type="submission" date="2018-10" db="EMBL/GenBank/DDBJ databases">
        <title>Genomic Encyclopedia of Archaeal and Bacterial Type Strains, Phase II (KMG-II): from individual species to whole genera.</title>
        <authorList>
            <person name="Goeker M."/>
        </authorList>
    </citation>
    <scope>NUCLEOTIDE SEQUENCE [LARGE SCALE GENOMIC DNA]</scope>
    <source>
        <strain evidence="2 3">RP-AC37</strain>
    </source>
</reference>
<accession>A0A420XVF8</accession>
<comment type="caution">
    <text evidence="2">The sequence shown here is derived from an EMBL/GenBank/DDBJ whole genome shotgun (WGS) entry which is preliminary data.</text>
</comment>
<dbReference type="PANTHER" id="PTHR36151">
    <property type="entry name" value="BLR2777 PROTEIN"/>
    <property type="match status" value="1"/>
</dbReference>
<protein>
    <submittedName>
        <fullName evidence="2">Uncharacterized protein (DUF2236 family)</fullName>
    </submittedName>
</protein>
<evidence type="ECO:0000313" key="2">
    <source>
        <dbReference type="EMBL" id="RKS84277.1"/>
    </source>
</evidence>
<keyword evidence="3" id="KW-1185">Reference proteome</keyword>
<feature type="domain" description="ER-bound oxygenase mpaB/mpaB'/Rubber oxygenase catalytic" evidence="1">
    <location>
        <begin position="34"/>
        <end position="263"/>
    </location>
</feature>
<dbReference type="OrthoDB" id="3456672at2"/>
<dbReference type="Pfam" id="PF09995">
    <property type="entry name" value="MPAB_Lcp_cat"/>
    <property type="match status" value="1"/>
</dbReference>
<organism evidence="2 3">
    <name type="scientific">Motilibacter peucedani</name>
    <dbReference type="NCBI Taxonomy" id="598650"/>
    <lineage>
        <taxon>Bacteria</taxon>
        <taxon>Bacillati</taxon>
        <taxon>Actinomycetota</taxon>
        <taxon>Actinomycetes</taxon>
        <taxon>Motilibacterales</taxon>
        <taxon>Motilibacteraceae</taxon>
        <taxon>Motilibacter</taxon>
    </lineage>
</organism>
<gene>
    <name evidence="2" type="ORF">CLV35_0094</name>
</gene>
<dbReference type="AlphaFoldDB" id="A0A420XVF8"/>
<sequence>MSARLPLRACFPPPQDLGRAGDAGVVEPGGVLQRRWADRLLLTGGPAAILMQVAHPLVAAGVTHSDYRERPGHRLLATLELTLAVTFGDTSQARAAVARVARRHTSINGTLDEPAGPLPRGTAYDATDPELALWVYATLVWTALRVHEVLGHPLPTDELEDYWQQSKPFARLFGVGDDLLPGSFEDFTRYVEGTVAGLVVTDPARSVRDDMLQPRLWPPVPGAGPVVRAVTAALLPPSLATAYAVDLTPRRRLAVRLLGSVARVVWPRLPLRLREFPHAAVARHRISLRSDETSAKV</sequence>
<dbReference type="Proteomes" id="UP000281955">
    <property type="component" value="Unassembled WGS sequence"/>
</dbReference>
<dbReference type="GO" id="GO:0016491">
    <property type="term" value="F:oxidoreductase activity"/>
    <property type="evidence" value="ECO:0007669"/>
    <property type="project" value="InterPro"/>
</dbReference>
<dbReference type="InterPro" id="IPR018713">
    <property type="entry name" value="MPAB/Lcp_cat_dom"/>
</dbReference>
<name>A0A420XVF8_9ACTN</name>
<dbReference type="PANTHER" id="PTHR36151:SF3">
    <property type="entry name" value="ER-BOUND OXYGENASE MPAB_MPAB'_RUBBER OXYGENASE CATALYTIC DOMAIN-CONTAINING PROTEIN"/>
    <property type="match status" value="1"/>
</dbReference>
<evidence type="ECO:0000259" key="1">
    <source>
        <dbReference type="Pfam" id="PF09995"/>
    </source>
</evidence>